<sequence>MYELLQRIDSPADLKGLTGEELERLCAEIRQYIVEIISSTGGHLASSLGCVEITLALHYVFDAPKDKILWDVGHQSYAHKIITGRREEFKDIRTKNGISGFPSIRESEYDTFGVGHASTSISAALGIAAARDLRGEDHFVVSVVGDGALSGGLSFEGINQAGHLKKNRFIIVLNDNEMSISKNVGALSKYLTKITTQTLYLQLEADVWELLGKIPSVGGKAKTLARRIKESIKNLVVPNILFEELGFRYFGPLDGHDVAELIDTFSQLKQVPGPVLVHVVTRKGKGYSFAEKDSERFHGVGSFYKTTGNNRTSSKGTSYSKVFGDKMIELAERDGSLIAVTAAMKEGTGLTEFGKRFPDRIFDVGIAEQHAVTFSAGLARAGMKPFVAIYSTFLQRGFDQIIHDVALQKLPVRFILD</sequence>
<keyword evidence="4 9" id="KW-0808">Transferase</keyword>
<evidence type="ECO:0000256" key="3">
    <source>
        <dbReference type="ARBA" id="ARBA00011738"/>
    </source>
</evidence>
<dbReference type="InterPro" id="IPR005475">
    <property type="entry name" value="Transketolase-like_Pyr-bd"/>
</dbReference>
<protein>
    <submittedName>
        <fullName evidence="9">1-deoxy-D-xylulose-5-phosphate synthase</fullName>
        <ecNumber evidence="9">2.2.1.7</ecNumber>
    </submittedName>
</protein>
<comment type="cofactor">
    <cofactor evidence="1">
        <name>Mg(2+)</name>
        <dbReference type="ChEBI" id="CHEBI:18420"/>
    </cofactor>
</comment>
<evidence type="ECO:0000256" key="5">
    <source>
        <dbReference type="ARBA" id="ARBA00022723"/>
    </source>
</evidence>
<dbReference type="CDD" id="cd07033">
    <property type="entry name" value="TPP_PYR_DXS_TK_like"/>
    <property type="match status" value="1"/>
</dbReference>
<dbReference type="GO" id="GO:0005829">
    <property type="term" value="C:cytosol"/>
    <property type="evidence" value="ECO:0007669"/>
    <property type="project" value="TreeGrafter"/>
</dbReference>
<dbReference type="PANTHER" id="PTHR43322:SF5">
    <property type="entry name" value="1-DEOXY-D-XYLULOSE-5-PHOSPHATE SYNTHASE, CHLOROPLASTIC"/>
    <property type="match status" value="1"/>
</dbReference>
<dbReference type="GO" id="GO:0016114">
    <property type="term" value="P:terpenoid biosynthetic process"/>
    <property type="evidence" value="ECO:0007669"/>
    <property type="project" value="InterPro"/>
</dbReference>
<dbReference type="GO" id="GO:0008661">
    <property type="term" value="F:1-deoxy-D-xylulose-5-phosphate synthase activity"/>
    <property type="evidence" value="ECO:0007669"/>
    <property type="project" value="UniProtKB-EC"/>
</dbReference>
<evidence type="ECO:0000256" key="6">
    <source>
        <dbReference type="ARBA" id="ARBA00022842"/>
    </source>
</evidence>
<comment type="subunit">
    <text evidence="3">Homodimer.</text>
</comment>
<dbReference type="NCBIfam" id="NF003933">
    <property type="entry name" value="PRK05444.2-2"/>
    <property type="match status" value="1"/>
</dbReference>
<dbReference type="InterPro" id="IPR029061">
    <property type="entry name" value="THDP-binding"/>
</dbReference>
<dbReference type="Pfam" id="PF02779">
    <property type="entry name" value="Transket_pyr"/>
    <property type="match status" value="1"/>
</dbReference>
<dbReference type="GO" id="GO:0046872">
    <property type="term" value="F:metal ion binding"/>
    <property type="evidence" value="ECO:0007669"/>
    <property type="project" value="UniProtKB-KW"/>
</dbReference>
<dbReference type="PROSITE" id="PS00801">
    <property type="entry name" value="TRANSKETOLASE_1"/>
    <property type="match status" value="1"/>
</dbReference>
<dbReference type="SUPFAM" id="SSF52518">
    <property type="entry name" value="Thiamin diphosphate-binding fold (THDP-binding)"/>
    <property type="match status" value="1"/>
</dbReference>
<reference evidence="9" key="1">
    <citation type="journal article" date="2020" name="mSystems">
        <title>Genome- and Community-Level Interaction Insights into Carbon Utilization and Element Cycling Functions of Hydrothermarchaeota in Hydrothermal Sediment.</title>
        <authorList>
            <person name="Zhou Z."/>
            <person name="Liu Y."/>
            <person name="Xu W."/>
            <person name="Pan J."/>
            <person name="Luo Z.H."/>
            <person name="Li M."/>
        </authorList>
    </citation>
    <scope>NUCLEOTIDE SEQUENCE [LARGE SCALE GENOMIC DNA]</scope>
    <source>
        <strain evidence="9">SpSt-1233</strain>
    </source>
</reference>
<evidence type="ECO:0000256" key="2">
    <source>
        <dbReference type="ARBA" id="ARBA00001964"/>
    </source>
</evidence>
<evidence type="ECO:0000256" key="7">
    <source>
        <dbReference type="ARBA" id="ARBA00023052"/>
    </source>
</evidence>
<dbReference type="PANTHER" id="PTHR43322">
    <property type="entry name" value="1-D-DEOXYXYLULOSE 5-PHOSPHATE SYNTHASE-RELATED"/>
    <property type="match status" value="1"/>
</dbReference>
<dbReference type="CDD" id="cd02007">
    <property type="entry name" value="TPP_DXS"/>
    <property type="match status" value="1"/>
</dbReference>
<evidence type="ECO:0000313" key="9">
    <source>
        <dbReference type="EMBL" id="HER44055.1"/>
    </source>
</evidence>
<keyword evidence="7" id="KW-0786">Thiamine pyrophosphate</keyword>
<dbReference type="EMBL" id="DSEC01000445">
    <property type="protein sequence ID" value="HER44055.1"/>
    <property type="molecule type" value="Genomic_DNA"/>
</dbReference>
<evidence type="ECO:0000256" key="4">
    <source>
        <dbReference type="ARBA" id="ARBA00022679"/>
    </source>
</evidence>
<dbReference type="EC" id="2.2.1.7" evidence="9"/>
<organism evidence="9">
    <name type="scientific">Eiseniibacteriota bacterium</name>
    <dbReference type="NCBI Taxonomy" id="2212470"/>
    <lineage>
        <taxon>Bacteria</taxon>
        <taxon>Candidatus Eiseniibacteriota</taxon>
    </lineage>
</organism>
<comment type="cofactor">
    <cofactor evidence="2">
        <name>thiamine diphosphate</name>
        <dbReference type="ChEBI" id="CHEBI:58937"/>
    </cofactor>
</comment>
<dbReference type="GO" id="GO:0019288">
    <property type="term" value="P:isopentenyl diphosphate biosynthetic process, methylerythritol 4-phosphate pathway"/>
    <property type="evidence" value="ECO:0007669"/>
    <property type="project" value="TreeGrafter"/>
</dbReference>
<evidence type="ECO:0000256" key="1">
    <source>
        <dbReference type="ARBA" id="ARBA00001946"/>
    </source>
</evidence>
<name>A0A7V2AVJ8_UNCEI</name>
<dbReference type="InterPro" id="IPR049557">
    <property type="entry name" value="Transketolase_CS"/>
</dbReference>
<comment type="caution">
    <text evidence="9">The sequence shown here is derived from an EMBL/GenBank/DDBJ whole genome shotgun (WGS) entry which is preliminary data.</text>
</comment>
<feature type="domain" description="Transketolase-like pyrimidine-binding" evidence="8">
    <location>
        <begin position="317"/>
        <end position="417"/>
    </location>
</feature>
<feature type="non-terminal residue" evidence="9">
    <location>
        <position position="417"/>
    </location>
</feature>
<dbReference type="AlphaFoldDB" id="A0A7V2AVJ8"/>
<keyword evidence="6" id="KW-0460">Magnesium</keyword>
<dbReference type="SMART" id="SM00861">
    <property type="entry name" value="Transket_pyr"/>
    <property type="match status" value="1"/>
</dbReference>
<proteinExistence type="predicted"/>
<dbReference type="Gene3D" id="3.40.50.970">
    <property type="match status" value="2"/>
</dbReference>
<dbReference type="Proteomes" id="UP000886069">
    <property type="component" value="Unassembled WGS sequence"/>
</dbReference>
<evidence type="ECO:0000259" key="8">
    <source>
        <dbReference type="SMART" id="SM00861"/>
    </source>
</evidence>
<dbReference type="InterPro" id="IPR005477">
    <property type="entry name" value="Dxylulose-5-P_synthase"/>
</dbReference>
<dbReference type="NCBIfam" id="TIGR00204">
    <property type="entry name" value="dxs"/>
    <property type="match status" value="1"/>
</dbReference>
<gene>
    <name evidence="9" type="primary">dxs</name>
    <name evidence="9" type="ORF">ENO08_06310</name>
</gene>
<dbReference type="Pfam" id="PF13292">
    <property type="entry name" value="DXP_synthase_N"/>
    <property type="match status" value="1"/>
</dbReference>
<accession>A0A7V2AVJ8</accession>
<keyword evidence="5" id="KW-0479">Metal-binding</keyword>